<dbReference type="GO" id="GO:0043022">
    <property type="term" value="F:ribosome binding"/>
    <property type="evidence" value="ECO:0007669"/>
    <property type="project" value="UniProtKB-ARBA"/>
</dbReference>
<keyword evidence="3 4" id="KW-0648">Protein biosynthesis</keyword>
<dbReference type="FunFam" id="3.30.110.10:FF:000001">
    <property type="entry name" value="Translation initiation factor IF-3"/>
    <property type="match status" value="1"/>
</dbReference>
<dbReference type="InterPro" id="IPR019814">
    <property type="entry name" value="Translation_initiation_fac_3_N"/>
</dbReference>
<feature type="domain" description="Translation initiation factor 3 N-terminal" evidence="9">
    <location>
        <begin position="118"/>
        <end position="187"/>
    </location>
</feature>
<dbReference type="PANTHER" id="PTHR10938">
    <property type="entry name" value="TRANSLATION INITIATION FACTOR IF-3"/>
    <property type="match status" value="1"/>
</dbReference>
<gene>
    <name evidence="4" type="primary">infC</name>
    <name evidence="10" type="ORF">ENR23_00330</name>
</gene>
<dbReference type="GO" id="GO:0032790">
    <property type="term" value="P:ribosome disassembly"/>
    <property type="evidence" value="ECO:0007669"/>
    <property type="project" value="TreeGrafter"/>
</dbReference>
<accession>A0A832HZH8</accession>
<evidence type="ECO:0000256" key="6">
    <source>
        <dbReference type="RuleBase" id="RU000646"/>
    </source>
</evidence>
<feature type="region of interest" description="Disordered" evidence="7">
    <location>
        <begin position="1"/>
        <end position="29"/>
    </location>
</feature>
<dbReference type="PROSITE" id="PS00938">
    <property type="entry name" value="IF3"/>
    <property type="match status" value="1"/>
</dbReference>
<feature type="compositionally biased region" description="Gly residues" evidence="7">
    <location>
        <begin position="15"/>
        <end position="24"/>
    </location>
</feature>
<evidence type="ECO:0000256" key="5">
    <source>
        <dbReference type="NCBIfam" id="TIGR00168"/>
    </source>
</evidence>
<evidence type="ECO:0000259" key="8">
    <source>
        <dbReference type="Pfam" id="PF00707"/>
    </source>
</evidence>
<dbReference type="EMBL" id="DSQF01000002">
    <property type="protein sequence ID" value="HGZ41874.1"/>
    <property type="molecule type" value="Genomic_DNA"/>
</dbReference>
<dbReference type="Gene3D" id="3.30.110.10">
    <property type="entry name" value="Translation initiation factor 3 (IF-3), C-terminal domain"/>
    <property type="match status" value="1"/>
</dbReference>
<feature type="region of interest" description="Disordered" evidence="7">
    <location>
        <begin position="260"/>
        <end position="315"/>
    </location>
</feature>
<sequence length="315" mass="34262">MAGLRSVRSRPRGRAGAGQGGAGAARGQTCGGRATRLHCRVAFQAEASALLTPAGREGPAQGFAAVRRVRAAGSVRFRRAESSLGDSARRFRFPAGRRAHPHREDTAISIQKAPEIRVNERIRVPQVRVIGDDGEQIGVLATREALALAQSKGMDLVEVSPTARPPVCRIMDYGKFKYEQNRKARKARRNQHQMQLKEIKLRPKIDDHDYGFKMQHARAFLDGRDKVKVTVTFRGREMAHPELGHALIRKVMEALADVSTVEQPPRTEGRTLNMVLMPKPPKPGGAPKENSPAPGEAPGAVAAAPRPEAGPKESA</sequence>
<dbReference type="InterPro" id="IPR001288">
    <property type="entry name" value="Translation_initiation_fac_3"/>
</dbReference>
<comment type="similarity">
    <text evidence="1 4 6">Belongs to the IF-3 family.</text>
</comment>
<evidence type="ECO:0000256" key="4">
    <source>
        <dbReference type="HAMAP-Rule" id="MF_00080"/>
    </source>
</evidence>
<dbReference type="PANTHER" id="PTHR10938:SF0">
    <property type="entry name" value="TRANSLATION INITIATION FACTOR IF-3, MITOCHONDRIAL"/>
    <property type="match status" value="1"/>
</dbReference>
<dbReference type="GO" id="GO:0005829">
    <property type="term" value="C:cytosol"/>
    <property type="evidence" value="ECO:0007669"/>
    <property type="project" value="TreeGrafter"/>
</dbReference>
<dbReference type="Pfam" id="PF05198">
    <property type="entry name" value="IF3_N"/>
    <property type="match status" value="1"/>
</dbReference>
<dbReference type="InterPro" id="IPR019813">
    <property type="entry name" value="Translation_initiation_fac3_CS"/>
</dbReference>
<dbReference type="SUPFAM" id="SSF55200">
    <property type="entry name" value="Translation initiation factor IF3, C-terminal domain"/>
    <property type="match status" value="1"/>
</dbReference>
<dbReference type="SUPFAM" id="SSF54364">
    <property type="entry name" value="Translation initiation factor IF3, N-terminal domain"/>
    <property type="match status" value="1"/>
</dbReference>
<evidence type="ECO:0000256" key="2">
    <source>
        <dbReference type="ARBA" id="ARBA00022540"/>
    </source>
</evidence>
<feature type="domain" description="Translation initiation factor 3 C-terminal" evidence="8">
    <location>
        <begin position="194"/>
        <end position="279"/>
    </location>
</feature>
<evidence type="ECO:0000256" key="7">
    <source>
        <dbReference type="SAM" id="MobiDB-lite"/>
    </source>
</evidence>
<dbReference type="GO" id="GO:0016020">
    <property type="term" value="C:membrane"/>
    <property type="evidence" value="ECO:0007669"/>
    <property type="project" value="TreeGrafter"/>
</dbReference>
<keyword evidence="2 4" id="KW-0396">Initiation factor</keyword>
<evidence type="ECO:0000313" key="10">
    <source>
        <dbReference type="EMBL" id="HGZ41874.1"/>
    </source>
</evidence>
<evidence type="ECO:0000259" key="9">
    <source>
        <dbReference type="Pfam" id="PF05198"/>
    </source>
</evidence>
<dbReference type="FunFam" id="3.10.20.80:FF:000001">
    <property type="entry name" value="Translation initiation factor IF-3"/>
    <property type="match status" value="1"/>
</dbReference>
<dbReference type="HAMAP" id="MF_00080">
    <property type="entry name" value="IF_3"/>
    <property type="match status" value="1"/>
</dbReference>
<dbReference type="GO" id="GO:0003743">
    <property type="term" value="F:translation initiation factor activity"/>
    <property type="evidence" value="ECO:0007669"/>
    <property type="project" value="UniProtKB-UniRule"/>
</dbReference>
<organism evidence="10">
    <name type="scientific">Eiseniibacteriota bacterium</name>
    <dbReference type="NCBI Taxonomy" id="2212470"/>
    <lineage>
        <taxon>Bacteria</taxon>
        <taxon>Candidatus Eiseniibacteriota</taxon>
    </lineage>
</organism>
<protein>
    <recommendedName>
        <fullName evidence="4 5">Translation initiation factor IF-3</fullName>
    </recommendedName>
</protein>
<dbReference type="InterPro" id="IPR036788">
    <property type="entry name" value="T_IF-3_C_sf"/>
</dbReference>
<dbReference type="NCBIfam" id="TIGR00168">
    <property type="entry name" value="infC"/>
    <property type="match status" value="1"/>
</dbReference>
<comment type="subunit">
    <text evidence="4 6">Monomer.</text>
</comment>
<reference evidence="10" key="1">
    <citation type="journal article" date="2020" name="mSystems">
        <title>Genome- and Community-Level Interaction Insights into Carbon Utilization and Element Cycling Functions of Hydrothermarchaeota in Hydrothermal Sediment.</title>
        <authorList>
            <person name="Zhou Z."/>
            <person name="Liu Y."/>
            <person name="Xu W."/>
            <person name="Pan J."/>
            <person name="Luo Z.H."/>
            <person name="Li M."/>
        </authorList>
    </citation>
    <scope>NUCLEOTIDE SEQUENCE [LARGE SCALE GENOMIC DNA]</scope>
    <source>
        <strain evidence="10">SpSt-381</strain>
    </source>
</reference>
<evidence type="ECO:0000256" key="1">
    <source>
        <dbReference type="ARBA" id="ARBA00005439"/>
    </source>
</evidence>
<feature type="compositionally biased region" description="Low complexity" evidence="7">
    <location>
        <begin position="285"/>
        <end position="307"/>
    </location>
</feature>
<dbReference type="Pfam" id="PF00707">
    <property type="entry name" value="IF3_C"/>
    <property type="match status" value="1"/>
</dbReference>
<dbReference type="AlphaFoldDB" id="A0A832HZH8"/>
<keyword evidence="4" id="KW-0963">Cytoplasm</keyword>
<dbReference type="InterPro" id="IPR019815">
    <property type="entry name" value="Translation_initiation_fac_3_C"/>
</dbReference>
<comment type="caution">
    <text evidence="10">The sequence shown here is derived from an EMBL/GenBank/DDBJ whole genome shotgun (WGS) entry which is preliminary data.</text>
</comment>
<comment type="subcellular location">
    <subcellularLocation>
        <location evidence="4 6">Cytoplasm</location>
    </subcellularLocation>
</comment>
<name>A0A832HZH8_UNCEI</name>
<dbReference type="InterPro" id="IPR036787">
    <property type="entry name" value="T_IF-3_N_sf"/>
</dbReference>
<evidence type="ECO:0000256" key="3">
    <source>
        <dbReference type="ARBA" id="ARBA00022917"/>
    </source>
</evidence>
<proteinExistence type="inferred from homology"/>
<comment type="function">
    <text evidence="4 6">IF-3 binds to the 30S ribosomal subunit and shifts the equilibrium between 70S ribosomes and their 50S and 30S subunits in favor of the free subunits, thus enhancing the availability of 30S subunits on which protein synthesis initiation begins.</text>
</comment>
<dbReference type="Gene3D" id="3.10.20.80">
    <property type="entry name" value="Translation initiation factor 3 (IF-3), N-terminal domain"/>
    <property type="match status" value="1"/>
</dbReference>